<dbReference type="RefSeq" id="WP_234868019.1">
    <property type="nucleotide sequence ID" value="NZ_JAKEVY010000005.1"/>
</dbReference>
<dbReference type="Proteomes" id="UP001200145">
    <property type="component" value="Unassembled WGS sequence"/>
</dbReference>
<evidence type="ECO:0000256" key="2">
    <source>
        <dbReference type="SAM" id="MobiDB-lite"/>
    </source>
</evidence>
<comment type="caution">
    <text evidence="4">The sequence shown here is derived from an EMBL/GenBank/DDBJ whole genome shotgun (WGS) entry which is preliminary data.</text>
</comment>
<dbReference type="Gene3D" id="2.130.10.10">
    <property type="entry name" value="YVTN repeat-like/Quinoprotein amine dehydrogenase"/>
    <property type="match status" value="4"/>
</dbReference>
<sequence length="1040" mass="115064">MRKLLLVACLLPGLLAQSQRKKTAPPTKAPNYDSLLFANTKYRLIGPWRGGRSAAVAGSYTNKQTFFMGATGGGLWKTTDGGSNWTNISDKYNIANIGAIAIAPTDEQIMYVGEGENTLRGNVAEGLGGIWRSDDGGRTWQNRGLKDGRHIIRILVHPRNPDIVWAGVIGHLFGPNEERGVFKSTDGGKTWKRTLFVNNQTGVSDLVMDPTNPSIMYAGTWRIIRTPYSLESGGEGSGLWKSTDGGETWTNITASKGLPKGVWGIVGVAIAPSNPDKVVALIENENGGLYTSMDAGKTWSLTSNDNNIRQRAWYYTKVFIDPKNENVIYAPNVGFMRSRDGGKTFQGIRTPHSDHHDLWIDPKDPNRMIVADDGGGQVSYDGGNSWSTYMNQPTAQIYRVSTDNSFPYRILGAQQDNSTFRIRHRSYGSVISDSDWEETAGAESGYVVADPLNPDIVYGGNYGGYLSRLDHKTGENRAITVWPDNPMGAGADVLKYRFQWNFPIFFSPHNPKRLYSAGNALFVTENEGASWEQISPDLTTNDKSKQGPSGGPITKDNTSVEYYCTIFTAAESALEKDLLWTGSDDGLVHVSKDGGKNWTNVTPAGAPKWIMWNAIETHPTKKGVAYITGTRYKLDDFEPYVYKTTDYGATWTRITRGIDPLHFTRVVRADHKRDGLLYAGTEYGMYISYDDGANWRKFQLNLPEVPITDLTIRDNDLIVATQGRAFWVLDDLTMVQAYDPALVNKSLHVFPVRETWRIRAAGGFRGATPVNAGKNPPTGAVINFYAGKVTDSTKATVTILDKQKAVIKTFSTQSKEEKLELNPGMNQLVWNLLYPEGKKIDGMILWNGVPGSILAPPGNYYARVKIGSDSTEVPFVVKADPNYKVSTADYEAQFDFLKQVQGTFNDVQQAILDIRSLRSQINDFVGRQGKGIPADVKQQADTINKQLTKVEEALYQTKAKSFQDVLNFPIRLNDKLSGVFDAANSGNMAPSKQAKDVYAELQQQAKVELNRLEQLKSGQIAEFNKLIREKSLPVIGIKPD</sequence>
<dbReference type="SUPFAM" id="SSF110296">
    <property type="entry name" value="Oligoxyloglucan reducing end-specific cellobiohydrolase"/>
    <property type="match status" value="2"/>
</dbReference>
<feature type="domain" description="Sortilin N-terminal" evidence="3">
    <location>
        <begin position="130"/>
        <end position="254"/>
    </location>
</feature>
<evidence type="ECO:0000259" key="3">
    <source>
        <dbReference type="Pfam" id="PF15902"/>
    </source>
</evidence>
<name>A0ABS9BPW7_9BACT</name>
<feature type="region of interest" description="Disordered" evidence="2">
    <location>
        <begin position="534"/>
        <end position="554"/>
    </location>
</feature>
<dbReference type="CDD" id="cd15482">
    <property type="entry name" value="Sialidase_non-viral"/>
    <property type="match status" value="2"/>
</dbReference>
<evidence type="ECO:0000313" key="4">
    <source>
        <dbReference type="EMBL" id="MCF1716666.1"/>
    </source>
</evidence>
<feature type="domain" description="Sortilin N-terminal" evidence="3">
    <location>
        <begin position="588"/>
        <end position="720"/>
    </location>
</feature>
<organism evidence="4 5">
    <name type="scientific">Flavihumibacter fluminis</name>
    <dbReference type="NCBI Taxonomy" id="2909236"/>
    <lineage>
        <taxon>Bacteria</taxon>
        <taxon>Pseudomonadati</taxon>
        <taxon>Bacteroidota</taxon>
        <taxon>Chitinophagia</taxon>
        <taxon>Chitinophagales</taxon>
        <taxon>Chitinophagaceae</taxon>
        <taxon>Flavihumibacter</taxon>
    </lineage>
</organism>
<dbReference type="Pfam" id="PF15902">
    <property type="entry name" value="Sortilin-Vps10"/>
    <property type="match status" value="2"/>
</dbReference>
<dbReference type="EMBL" id="JAKEVY010000005">
    <property type="protein sequence ID" value="MCF1716666.1"/>
    <property type="molecule type" value="Genomic_DNA"/>
</dbReference>
<accession>A0ABS9BPW7</accession>
<dbReference type="InterPro" id="IPR050310">
    <property type="entry name" value="VPS10-sortilin"/>
</dbReference>
<dbReference type="InterPro" id="IPR036278">
    <property type="entry name" value="Sialidase_sf"/>
</dbReference>
<dbReference type="InterPro" id="IPR031778">
    <property type="entry name" value="Sortilin_N"/>
</dbReference>
<reference evidence="4 5" key="1">
    <citation type="submission" date="2022-01" db="EMBL/GenBank/DDBJ databases">
        <title>Flavihumibacter sp. nov., isolated from sediment of a river.</title>
        <authorList>
            <person name="Liu H."/>
        </authorList>
    </citation>
    <scope>NUCLEOTIDE SEQUENCE [LARGE SCALE GENOMIC DNA]</scope>
    <source>
        <strain evidence="4 5">RY-1</strain>
    </source>
</reference>
<dbReference type="PANTHER" id="PTHR12106:SF27">
    <property type="entry name" value="SORTILIN-RELATED RECEPTOR"/>
    <property type="match status" value="1"/>
</dbReference>
<gene>
    <name evidence="4" type="ORF">L0U88_18640</name>
</gene>
<evidence type="ECO:0000313" key="5">
    <source>
        <dbReference type="Proteomes" id="UP001200145"/>
    </source>
</evidence>
<proteinExistence type="predicted"/>
<protein>
    <recommendedName>
        <fullName evidence="3">Sortilin N-terminal domain-containing protein</fullName>
    </recommendedName>
</protein>
<dbReference type="SUPFAM" id="SSF50939">
    <property type="entry name" value="Sialidases"/>
    <property type="match status" value="1"/>
</dbReference>
<dbReference type="PANTHER" id="PTHR12106">
    <property type="entry name" value="SORTILIN RELATED"/>
    <property type="match status" value="1"/>
</dbReference>
<keyword evidence="1" id="KW-0677">Repeat</keyword>
<keyword evidence="5" id="KW-1185">Reference proteome</keyword>
<evidence type="ECO:0000256" key="1">
    <source>
        <dbReference type="ARBA" id="ARBA00022737"/>
    </source>
</evidence>
<dbReference type="InterPro" id="IPR015943">
    <property type="entry name" value="WD40/YVTN_repeat-like_dom_sf"/>
</dbReference>